<sequence>MAGVAIAVGGMSRAPRRRGVNARQRTPRRAAGGAGRSSRACAALRAPGSFRTHWAGRSTDG</sequence>
<proteinExistence type="predicted"/>
<organism evidence="2 3">
    <name type="scientific">Lysobacter enzymogenes</name>
    <dbReference type="NCBI Taxonomy" id="69"/>
    <lineage>
        <taxon>Bacteria</taxon>
        <taxon>Pseudomonadati</taxon>
        <taxon>Pseudomonadota</taxon>
        <taxon>Gammaproteobacteria</taxon>
        <taxon>Lysobacterales</taxon>
        <taxon>Lysobacteraceae</taxon>
        <taxon>Lysobacter</taxon>
    </lineage>
</organism>
<evidence type="ECO:0000313" key="2">
    <source>
        <dbReference type="EMBL" id="ALN58573.1"/>
    </source>
</evidence>
<gene>
    <name evidence="2" type="ORF">GLE_3227</name>
</gene>
<evidence type="ECO:0000256" key="1">
    <source>
        <dbReference type="SAM" id="MobiDB-lite"/>
    </source>
</evidence>
<feature type="region of interest" description="Disordered" evidence="1">
    <location>
        <begin position="1"/>
        <end position="40"/>
    </location>
</feature>
<dbReference type="EMBL" id="CP013140">
    <property type="protein sequence ID" value="ALN58573.1"/>
    <property type="molecule type" value="Genomic_DNA"/>
</dbReference>
<evidence type="ECO:0000313" key="3">
    <source>
        <dbReference type="Proteomes" id="UP000061569"/>
    </source>
</evidence>
<name>A0A0S2DJJ5_LYSEN</name>
<dbReference type="STRING" id="69.GLE_3227"/>
<reference evidence="2 3" key="1">
    <citation type="submission" date="2015-11" db="EMBL/GenBank/DDBJ databases">
        <title>Genome sequences of Lysobacter enzymogenes strain C3 and Lysobacter antibioticus ATCC 29479.</title>
        <authorList>
            <person name="Kobayashi D.Y."/>
        </authorList>
    </citation>
    <scope>NUCLEOTIDE SEQUENCE [LARGE SCALE GENOMIC DNA]</scope>
    <source>
        <strain evidence="2 3">C3</strain>
    </source>
</reference>
<dbReference type="AlphaFoldDB" id="A0A0S2DJJ5"/>
<protein>
    <submittedName>
        <fullName evidence="2">Uncharacterized protein</fullName>
    </submittedName>
</protein>
<accession>A0A0S2DJJ5</accession>
<feature type="compositionally biased region" description="Basic residues" evidence="1">
    <location>
        <begin position="14"/>
        <end position="28"/>
    </location>
</feature>
<dbReference type="KEGG" id="lez:GLE_3227"/>
<dbReference type="Proteomes" id="UP000061569">
    <property type="component" value="Chromosome"/>
</dbReference>